<evidence type="ECO:0000313" key="2">
    <source>
        <dbReference type="EMBL" id="CAI6368710.1"/>
    </source>
</evidence>
<protein>
    <recommendedName>
        <fullName evidence="1">DUF5641 domain-containing protein</fullName>
    </recommendedName>
</protein>
<evidence type="ECO:0000313" key="3">
    <source>
        <dbReference type="Proteomes" id="UP001160148"/>
    </source>
</evidence>
<dbReference type="InterPro" id="IPR001969">
    <property type="entry name" value="Aspartic_peptidase_AS"/>
</dbReference>
<dbReference type="Proteomes" id="UP001160148">
    <property type="component" value="Unassembled WGS sequence"/>
</dbReference>
<dbReference type="Gene3D" id="3.10.10.10">
    <property type="entry name" value="HIV Type 1 Reverse Transcriptase, subunit A, domain 1"/>
    <property type="match status" value="1"/>
</dbReference>
<dbReference type="InterPro" id="IPR008042">
    <property type="entry name" value="Retrotrans_Pao"/>
</dbReference>
<dbReference type="PANTHER" id="PTHR47331">
    <property type="entry name" value="PHD-TYPE DOMAIN-CONTAINING PROTEIN"/>
    <property type="match status" value="1"/>
</dbReference>
<proteinExistence type="predicted"/>
<dbReference type="InterPro" id="IPR021109">
    <property type="entry name" value="Peptidase_aspartic_dom_sf"/>
</dbReference>
<keyword evidence="3" id="KW-1185">Reference proteome</keyword>
<dbReference type="Gene3D" id="2.40.70.10">
    <property type="entry name" value="Acid Proteases"/>
    <property type="match status" value="1"/>
</dbReference>
<dbReference type="InterPro" id="IPR040676">
    <property type="entry name" value="DUF5641"/>
</dbReference>
<sequence length="1513" mass="169415">MPLTPAETERAERLLKRTIAKRDSLVSQMQFLCDLAKKLEVNSEVLPLFRARKRDIGSLRTQFNVEQDAILDILIQLVRDEEYDNLHVPIANSMSEFYYSIMAIADTVLDEPPTSSSTIESNNNSSSNIQLPKIDLPKFDGTLINWISFRDTFISLVHDNLNIGKLEKFHYLLICVFGSALTVVKAIPLSAANYDIAWKALIDRYDNQRLLATAHLEKLFSFRPISTESLSSLSAFVSTFQENIAAIKVLGVNDLAGFMLFFIGSRALDPVTRNLFESTVSQDSIPVFDVLLKFVQHRCKVLENIRSSEKLATHSTKIKNNPSSRAALTIANANVTSTGTSSELNQGRKFQRSCAYCKQDHAIYRCQAFSKLTVVKRREFVSSNKLCFSCMNPSHSVSVCTSKYNCKTCGERHNTLLHLKSENKHSQPGPSSNHVITTNQSDSIEPKTQFVGTSYTNNTVVLGTACVRIQDRCGSYHSVRVLLDSGSQISAITSECANRIGLGRQKCRTEISGLGQSQVIPVKGRTECSFIPGQSMEPVISCKEVLVLPRITSFMPARPLPSSVRAQYQNLQLADPDFDRPARIDMLLGCDVFPYLIRPCSKIIHSDSLPSALDTYLGWVLVGTVVNSSSNDHLASSNSLSITLNPSLDTLLHRFWSVEEPATPSIPTTEDELCEKWFKQTVSRNASGRFCVALPFRDVVFAETGSQHVTTVSDLSSSHGLGSSRSMALKRLFNLEQRLSKDQALYDSYRSFMDEYLSLGHMKIATRPGKYFIPHHAVVKRDGDVSKLRVVFDASAKSSSGTSLNDSLCIGPKLQTEIGELLLTCRLYKFIFIADIVKMYRQISVRDEDCIYQHILWRRSPDHEVQEFELLTVTYGLNSAPFLAIRVLHALDAVSEPQFPAAKGILKHHTYVDDILVGSNTEEELFSMKEDIVGLLKSAGCVLKKWSSNSEKIIDSVPLEDRANCLSFDPKDEPSLKILGLHWDPHTDTFGYHTCTDNSRPTKRGILSAIAKLFDPIGTLGPTLLYAKVLMQRLWQNQLDWDTQLPTDLATMWNNYVSEMPSLNQIQFARHINVCDYKEVQLLGFCDASQKGYAGTVYLRVIRSSGVIQTYLLTCKTKVAPLKASATDASLTIPRLELCAALLLAQLMQNVHSVVSPIINITKMQAWTDSSIVLSWLTTDQKFFKIFVTNRIAKIRALIPTCIWSHISTSENPADPSSRGLLPVALIACSLHWDGPAFLHLPETDWPVTNFSTIQPGDLPEVKPISINALAAQKLLAEDYVLHRFSTWSHMQRSLGYALRFVYATFLNQSGITGSLTLAERNRATMFAVRLTQKSHFPNLLRQLSRKNCIITPPTMAQLAPFLDPKGFIRVGGRLKNSLLSEETKNPLLLPKSSHLTKLIIRYYHLTFLHAGPKLIISMIRQRFWIVSARDAIRRSIFSCVTCTRYRAQHPTPIMGDMVLVDAPTLQPSDWRMGRVTMVHPGQDEIVRVVTVRTQDGFLKRPVVKLVRLPVSS</sequence>
<organism evidence="2 3">
    <name type="scientific">Macrosiphum euphorbiae</name>
    <name type="common">potato aphid</name>
    <dbReference type="NCBI Taxonomy" id="13131"/>
    <lineage>
        <taxon>Eukaryota</taxon>
        <taxon>Metazoa</taxon>
        <taxon>Ecdysozoa</taxon>
        <taxon>Arthropoda</taxon>
        <taxon>Hexapoda</taxon>
        <taxon>Insecta</taxon>
        <taxon>Pterygota</taxon>
        <taxon>Neoptera</taxon>
        <taxon>Paraneoptera</taxon>
        <taxon>Hemiptera</taxon>
        <taxon>Sternorrhyncha</taxon>
        <taxon>Aphidomorpha</taxon>
        <taxon>Aphidoidea</taxon>
        <taxon>Aphididae</taxon>
        <taxon>Macrosiphini</taxon>
        <taxon>Macrosiphum</taxon>
    </lineage>
</organism>
<dbReference type="Pfam" id="PF18701">
    <property type="entry name" value="DUF5641"/>
    <property type="match status" value="1"/>
</dbReference>
<gene>
    <name evidence="2" type="ORF">MEUPH1_LOCUS23039</name>
</gene>
<dbReference type="InterPro" id="IPR005312">
    <property type="entry name" value="DUF1759"/>
</dbReference>
<dbReference type="SUPFAM" id="SSF56672">
    <property type="entry name" value="DNA/RNA polymerases"/>
    <property type="match status" value="1"/>
</dbReference>
<dbReference type="GO" id="GO:0006508">
    <property type="term" value="P:proteolysis"/>
    <property type="evidence" value="ECO:0007669"/>
    <property type="project" value="InterPro"/>
</dbReference>
<dbReference type="EMBL" id="CARXXK010000005">
    <property type="protein sequence ID" value="CAI6368710.1"/>
    <property type="molecule type" value="Genomic_DNA"/>
</dbReference>
<feature type="domain" description="DUF5641" evidence="1">
    <location>
        <begin position="1417"/>
        <end position="1509"/>
    </location>
</feature>
<name>A0AAV0XJV5_9HEMI</name>
<dbReference type="Pfam" id="PF03564">
    <property type="entry name" value="DUF1759"/>
    <property type="match status" value="1"/>
</dbReference>
<dbReference type="InterPro" id="IPR043128">
    <property type="entry name" value="Rev_trsase/Diguanyl_cyclase"/>
</dbReference>
<dbReference type="PROSITE" id="PS00141">
    <property type="entry name" value="ASP_PROTEASE"/>
    <property type="match status" value="1"/>
</dbReference>
<dbReference type="Gene3D" id="3.30.70.270">
    <property type="match status" value="1"/>
</dbReference>
<comment type="caution">
    <text evidence="2">The sequence shown here is derived from an EMBL/GenBank/DDBJ whole genome shotgun (WGS) entry which is preliminary data.</text>
</comment>
<dbReference type="PANTHER" id="PTHR47331:SF5">
    <property type="entry name" value="RIBONUCLEASE H"/>
    <property type="match status" value="1"/>
</dbReference>
<dbReference type="InterPro" id="IPR043502">
    <property type="entry name" value="DNA/RNA_pol_sf"/>
</dbReference>
<dbReference type="GO" id="GO:0071897">
    <property type="term" value="P:DNA biosynthetic process"/>
    <property type="evidence" value="ECO:0007669"/>
    <property type="project" value="UniProtKB-ARBA"/>
</dbReference>
<reference evidence="2 3" key="1">
    <citation type="submission" date="2023-01" db="EMBL/GenBank/DDBJ databases">
        <authorList>
            <person name="Whitehead M."/>
        </authorList>
    </citation>
    <scope>NUCLEOTIDE SEQUENCE [LARGE SCALE GENOMIC DNA]</scope>
</reference>
<dbReference type="GO" id="GO:0004190">
    <property type="term" value="F:aspartic-type endopeptidase activity"/>
    <property type="evidence" value="ECO:0007669"/>
    <property type="project" value="InterPro"/>
</dbReference>
<dbReference type="Pfam" id="PF05380">
    <property type="entry name" value="Peptidase_A17"/>
    <property type="match status" value="1"/>
</dbReference>
<evidence type="ECO:0000259" key="1">
    <source>
        <dbReference type="Pfam" id="PF18701"/>
    </source>
</evidence>
<accession>A0AAV0XJV5</accession>